<dbReference type="InterPro" id="IPR006162">
    <property type="entry name" value="Ppantetheine_attach_site"/>
</dbReference>
<sequence length="108" mass="12326">MENFDKLKEILIDILGAKEEDVKAESKFVDDLGADSLDLVELIMAFEDKFGIEISDEDAEKIVTVKDALDYIDTHSKKFKRLFLTHSSNHKCLHQFINFVLSANYLSA</sequence>
<dbReference type="EMBL" id="BART01033249">
    <property type="protein sequence ID" value="GAH18043.1"/>
    <property type="molecule type" value="Genomic_DNA"/>
</dbReference>
<comment type="caution">
    <text evidence="8">The sequence shown here is derived from an EMBL/GenBank/DDBJ whole genome shotgun (WGS) entry which is preliminary data.</text>
</comment>
<keyword evidence="2" id="KW-0444">Lipid biosynthesis</keyword>
<keyword evidence="5" id="KW-0443">Lipid metabolism</keyword>
<keyword evidence="6" id="KW-0275">Fatty acid biosynthesis</keyword>
<dbReference type="GO" id="GO:0016020">
    <property type="term" value="C:membrane"/>
    <property type="evidence" value="ECO:0007669"/>
    <property type="project" value="GOC"/>
</dbReference>
<evidence type="ECO:0000256" key="1">
    <source>
        <dbReference type="ARBA" id="ARBA00022450"/>
    </source>
</evidence>
<dbReference type="NCBIfam" id="NF002151">
    <property type="entry name" value="PRK00982.1-5"/>
    <property type="match status" value="1"/>
</dbReference>
<accession>X1FBD0</accession>
<feature type="domain" description="Carrier" evidence="7">
    <location>
        <begin position="1"/>
        <end position="76"/>
    </location>
</feature>
<evidence type="ECO:0000259" key="7">
    <source>
        <dbReference type="PROSITE" id="PS50075"/>
    </source>
</evidence>
<proteinExistence type="inferred from homology"/>
<dbReference type="SUPFAM" id="SSF47336">
    <property type="entry name" value="ACP-like"/>
    <property type="match status" value="1"/>
</dbReference>
<dbReference type="GO" id="GO:0000035">
    <property type="term" value="F:acyl binding"/>
    <property type="evidence" value="ECO:0007669"/>
    <property type="project" value="TreeGrafter"/>
</dbReference>
<keyword evidence="3" id="KW-0597">Phosphoprotein</keyword>
<dbReference type="Pfam" id="PF00550">
    <property type="entry name" value="PP-binding"/>
    <property type="match status" value="1"/>
</dbReference>
<dbReference type="NCBIfam" id="NF002148">
    <property type="entry name" value="PRK00982.1-2"/>
    <property type="match status" value="1"/>
</dbReference>
<dbReference type="InterPro" id="IPR036736">
    <property type="entry name" value="ACP-like_sf"/>
</dbReference>
<dbReference type="GO" id="GO:0005829">
    <property type="term" value="C:cytosol"/>
    <property type="evidence" value="ECO:0007669"/>
    <property type="project" value="TreeGrafter"/>
</dbReference>
<evidence type="ECO:0000256" key="4">
    <source>
        <dbReference type="ARBA" id="ARBA00022832"/>
    </source>
</evidence>
<dbReference type="PANTHER" id="PTHR20863">
    <property type="entry name" value="ACYL CARRIER PROTEIN"/>
    <property type="match status" value="1"/>
</dbReference>
<protein>
    <recommendedName>
        <fullName evidence="7">Carrier domain-containing protein</fullName>
    </recommendedName>
</protein>
<dbReference type="GO" id="GO:0009245">
    <property type="term" value="P:lipid A biosynthetic process"/>
    <property type="evidence" value="ECO:0007669"/>
    <property type="project" value="TreeGrafter"/>
</dbReference>
<organism evidence="8">
    <name type="scientific">marine sediment metagenome</name>
    <dbReference type="NCBI Taxonomy" id="412755"/>
    <lineage>
        <taxon>unclassified sequences</taxon>
        <taxon>metagenomes</taxon>
        <taxon>ecological metagenomes</taxon>
    </lineage>
</organism>
<dbReference type="AlphaFoldDB" id="X1FBD0"/>
<evidence type="ECO:0000256" key="2">
    <source>
        <dbReference type="ARBA" id="ARBA00022516"/>
    </source>
</evidence>
<gene>
    <name evidence="8" type="ORF">S01H4_57207</name>
</gene>
<evidence type="ECO:0000256" key="6">
    <source>
        <dbReference type="ARBA" id="ARBA00023160"/>
    </source>
</evidence>
<keyword evidence="4" id="KW-0276">Fatty acid metabolism</keyword>
<dbReference type="Gene3D" id="1.10.1200.10">
    <property type="entry name" value="ACP-like"/>
    <property type="match status" value="1"/>
</dbReference>
<dbReference type="GO" id="GO:0000036">
    <property type="term" value="F:acyl carrier activity"/>
    <property type="evidence" value="ECO:0007669"/>
    <property type="project" value="TreeGrafter"/>
</dbReference>
<evidence type="ECO:0000256" key="3">
    <source>
        <dbReference type="ARBA" id="ARBA00022553"/>
    </source>
</evidence>
<dbReference type="NCBIfam" id="NF002150">
    <property type="entry name" value="PRK00982.1-4"/>
    <property type="match status" value="1"/>
</dbReference>
<dbReference type="NCBIfam" id="TIGR00517">
    <property type="entry name" value="acyl_carrier"/>
    <property type="match status" value="1"/>
</dbReference>
<dbReference type="PROSITE" id="PS00012">
    <property type="entry name" value="PHOSPHOPANTETHEINE"/>
    <property type="match status" value="1"/>
</dbReference>
<keyword evidence="1" id="KW-0596">Phosphopantetheine</keyword>
<dbReference type="HAMAP" id="MF_01217">
    <property type="entry name" value="Acyl_carrier"/>
    <property type="match status" value="1"/>
</dbReference>
<dbReference type="PROSITE" id="PS50075">
    <property type="entry name" value="CARRIER"/>
    <property type="match status" value="1"/>
</dbReference>
<name>X1FBD0_9ZZZZ</name>
<dbReference type="InterPro" id="IPR003231">
    <property type="entry name" value="ACP"/>
</dbReference>
<dbReference type="InterPro" id="IPR009081">
    <property type="entry name" value="PP-bd_ACP"/>
</dbReference>
<evidence type="ECO:0000256" key="5">
    <source>
        <dbReference type="ARBA" id="ARBA00023098"/>
    </source>
</evidence>
<evidence type="ECO:0000313" key="8">
    <source>
        <dbReference type="EMBL" id="GAH18043.1"/>
    </source>
</evidence>
<reference evidence="8" key="1">
    <citation type="journal article" date="2014" name="Front. Microbiol.">
        <title>High frequency of phylogenetically diverse reductive dehalogenase-homologous genes in deep subseafloor sedimentary metagenomes.</title>
        <authorList>
            <person name="Kawai M."/>
            <person name="Futagami T."/>
            <person name="Toyoda A."/>
            <person name="Takaki Y."/>
            <person name="Nishi S."/>
            <person name="Hori S."/>
            <person name="Arai W."/>
            <person name="Tsubouchi T."/>
            <person name="Morono Y."/>
            <person name="Uchiyama I."/>
            <person name="Ito T."/>
            <person name="Fujiyama A."/>
            <person name="Inagaki F."/>
            <person name="Takami H."/>
        </authorList>
    </citation>
    <scope>NUCLEOTIDE SEQUENCE</scope>
    <source>
        <strain evidence="8">Expedition CK06-06</strain>
    </source>
</reference>
<dbReference type="PANTHER" id="PTHR20863:SF76">
    <property type="entry name" value="CARRIER DOMAIN-CONTAINING PROTEIN"/>
    <property type="match status" value="1"/>
</dbReference>